<dbReference type="RefSeq" id="WP_124739654.1">
    <property type="nucleotide sequence ID" value="NZ_CP034086.1"/>
</dbReference>
<dbReference type="InterPro" id="IPR013249">
    <property type="entry name" value="RNA_pol_sigma70_r4_t2"/>
</dbReference>
<dbReference type="SUPFAM" id="SSF88659">
    <property type="entry name" value="Sigma3 and sigma4 domains of RNA polymerase sigma factors"/>
    <property type="match status" value="1"/>
</dbReference>
<gene>
    <name evidence="9" type="ORF">EHO51_15610</name>
</gene>
<protein>
    <recommendedName>
        <fullName evidence="6">RNA polymerase sigma factor</fullName>
    </recommendedName>
</protein>
<evidence type="ECO:0000313" key="9">
    <source>
        <dbReference type="EMBL" id="AZG78048.1"/>
    </source>
</evidence>
<dbReference type="InterPro" id="IPR000838">
    <property type="entry name" value="RNA_pol_sigma70_ECF_CS"/>
</dbReference>
<evidence type="ECO:0000256" key="3">
    <source>
        <dbReference type="ARBA" id="ARBA00023082"/>
    </source>
</evidence>
<dbReference type="PANTHER" id="PTHR43133">
    <property type="entry name" value="RNA POLYMERASE ECF-TYPE SIGMA FACTO"/>
    <property type="match status" value="1"/>
</dbReference>
<proteinExistence type="inferred from homology"/>
<evidence type="ECO:0000256" key="4">
    <source>
        <dbReference type="ARBA" id="ARBA00023125"/>
    </source>
</evidence>
<feature type="domain" description="RNA polymerase sigma factor 70 region 4 type 2" evidence="8">
    <location>
        <begin position="103"/>
        <end position="154"/>
    </location>
</feature>
<dbReference type="Proteomes" id="UP000273982">
    <property type="component" value="Chromosome"/>
</dbReference>
<evidence type="ECO:0000256" key="5">
    <source>
        <dbReference type="ARBA" id="ARBA00023163"/>
    </source>
</evidence>
<evidence type="ECO:0000256" key="2">
    <source>
        <dbReference type="ARBA" id="ARBA00023015"/>
    </source>
</evidence>
<organism evidence="9 10">
    <name type="scientific">Methylocystis rosea</name>
    <dbReference type="NCBI Taxonomy" id="173366"/>
    <lineage>
        <taxon>Bacteria</taxon>
        <taxon>Pseudomonadati</taxon>
        <taxon>Pseudomonadota</taxon>
        <taxon>Alphaproteobacteria</taxon>
        <taxon>Hyphomicrobiales</taxon>
        <taxon>Methylocystaceae</taxon>
        <taxon>Methylocystis</taxon>
    </lineage>
</organism>
<dbReference type="InterPro" id="IPR039425">
    <property type="entry name" value="RNA_pol_sigma-70-like"/>
</dbReference>
<dbReference type="EMBL" id="CP034086">
    <property type="protein sequence ID" value="AZG78048.1"/>
    <property type="molecule type" value="Genomic_DNA"/>
</dbReference>
<accession>A0A3G8MB23</accession>
<evidence type="ECO:0000256" key="6">
    <source>
        <dbReference type="RuleBase" id="RU000716"/>
    </source>
</evidence>
<dbReference type="KEGG" id="mros:EHO51_15610"/>
<feature type="domain" description="RNA polymerase sigma-70 region 2" evidence="7">
    <location>
        <begin position="14"/>
        <end position="76"/>
    </location>
</feature>
<keyword evidence="3 6" id="KW-0731">Sigma factor</keyword>
<dbReference type="InterPro" id="IPR013324">
    <property type="entry name" value="RNA_pol_sigma_r3/r4-like"/>
</dbReference>
<dbReference type="InterPro" id="IPR007627">
    <property type="entry name" value="RNA_pol_sigma70_r2"/>
</dbReference>
<evidence type="ECO:0000259" key="8">
    <source>
        <dbReference type="Pfam" id="PF08281"/>
    </source>
</evidence>
<dbReference type="InterPro" id="IPR014284">
    <property type="entry name" value="RNA_pol_sigma-70_dom"/>
</dbReference>
<dbReference type="PANTHER" id="PTHR43133:SF25">
    <property type="entry name" value="RNA POLYMERASE SIGMA FACTOR RFAY-RELATED"/>
    <property type="match status" value="1"/>
</dbReference>
<dbReference type="AlphaFoldDB" id="A0A3G8MB23"/>
<dbReference type="InterPro" id="IPR036388">
    <property type="entry name" value="WH-like_DNA-bd_sf"/>
</dbReference>
<name>A0A3G8MB23_9HYPH</name>
<evidence type="ECO:0000256" key="1">
    <source>
        <dbReference type="ARBA" id="ARBA00010641"/>
    </source>
</evidence>
<comment type="similarity">
    <text evidence="1 6">Belongs to the sigma-70 factor family. ECF subfamily.</text>
</comment>
<dbReference type="GO" id="GO:0003677">
    <property type="term" value="F:DNA binding"/>
    <property type="evidence" value="ECO:0007669"/>
    <property type="project" value="UniProtKB-KW"/>
</dbReference>
<dbReference type="Pfam" id="PF08281">
    <property type="entry name" value="Sigma70_r4_2"/>
    <property type="match status" value="1"/>
</dbReference>
<keyword evidence="4 6" id="KW-0238">DNA-binding</keyword>
<keyword evidence="2 6" id="KW-0805">Transcription regulation</keyword>
<dbReference type="Pfam" id="PF04542">
    <property type="entry name" value="Sigma70_r2"/>
    <property type="match status" value="1"/>
</dbReference>
<dbReference type="Gene3D" id="1.10.1740.10">
    <property type="match status" value="1"/>
</dbReference>
<dbReference type="CDD" id="cd06171">
    <property type="entry name" value="Sigma70_r4"/>
    <property type="match status" value="1"/>
</dbReference>
<dbReference type="InterPro" id="IPR013325">
    <property type="entry name" value="RNA_pol_sigma_r2"/>
</dbReference>
<dbReference type="GO" id="GO:0006352">
    <property type="term" value="P:DNA-templated transcription initiation"/>
    <property type="evidence" value="ECO:0007669"/>
    <property type="project" value="InterPro"/>
</dbReference>
<dbReference type="Gene3D" id="1.10.10.10">
    <property type="entry name" value="Winged helix-like DNA-binding domain superfamily/Winged helix DNA-binding domain"/>
    <property type="match status" value="1"/>
</dbReference>
<dbReference type="NCBIfam" id="TIGR02937">
    <property type="entry name" value="sigma70-ECF"/>
    <property type="match status" value="1"/>
</dbReference>
<evidence type="ECO:0000313" key="10">
    <source>
        <dbReference type="Proteomes" id="UP000273982"/>
    </source>
</evidence>
<dbReference type="PROSITE" id="PS01063">
    <property type="entry name" value="SIGMA70_ECF"/>
    <property type="match status" value="1"/>
</dbReference>
<dbReference type="SUPFAM" id="SSF88946">
    <property type="entry name" value="Sigma2 domain of RNA polymerase sigma factors"/>
    <property type="match status" value="1"/>
</dbReference>
<dbReference type="GO" id="GO:0016987">
    <property type="term" value="F:sigma factor activity"/>
    <property type="evidence" value="ECO:0007669"/>
    <property type="project" value="UniProtKB-KW"/>
</dbReference>
<reference evidence="9 10" key="1">
    <citation type="submission" date="2018-11" db="EMBL/GenBank/DDBJ databases">
        <title>Genome squencing of methanotrophic bacteria isolated from alkaline groundwater in Korea.</title>
        <authorList>
            <person name="Nguyen L.N."/>
        </authorList>
    </citation>
    <scope>NUCLEOTIDE SEQUENCE [LARGE SCALE GENOMIC DNA]</scope>
    <source>
        <strain evidence="9 10">GW6</strain>
    </source>
</reference>
<evidence type="ECO:0000259" key="7">
    <source>
        <dbReference type="Pfam" id="PF04542"/>
    </source>
</evidence>
<sequence>MSDEAFGDQMVAQMPYLRAFAISLCGSHSLADDLVQDTLVKAWSHADSFQRNTNLRAWLVTILRNTYFSGYRKRSREVQDSDNLLAQQIPVKGGQESALTLSDVQAALDKLAPEHKEILLLIGITELSYDEAAEICGVAIGTVKSRLNRARAKLAEHLGLLNTSDIDTDPTVSDLAARRPSRAV</sequence>
<keyword evidence="5 6" id="KW-0804">Transcription</keyword>